<dbReference type="EMBL" id="KZ825374">
    <property type="protein sequence ID" value="RAH42385.1"/>
    <property type="molecule type" value="Genomic_DNA"/>
</dbReference>
<name>A0ACD1FZI0_9EURO</name>
<protein>
    <submittedName>
        <fullName evidence="1">Uncharacterized protein</fullName>
    </submittedName>
</protein>
<organism evidence="1 2">
    <name type="scientific">Aspergillus brunneoviolaceus CBS 621.78</name>
    <dbReference type="NCBI Taxonomy" id="1450534"/>
    <lineage>
        <taxon>Eukaryota</taxon>
        <taxon>Fungi</taxon>
        <taxon>Dikarya</taxon>
        <taxon>Ascomycota</taxon>
        <taxon>Pezizomycotina</taxon>
        <taxon>Eurotiomycetes</taxon>
        <taxon>Eurotiomycetidae</taxon>
        <taxon>Eurotiales</taxon>
        <taxon>Aspergillaceae</taxon>
        <taxon>Aspergillus</taxon>
        <taxon>Aspergillus subgen. Circumdati</taxon>
    </lineage>
</organism>
<keyword evidence="2" id="KW-1185">Reference proteome</keyword>
<dbReference type="Proteomes" id="UP000249057">
    <property type="component" value="Unassembled WGS sequence"/>
</dbReference>
<gene>
    <name evidence="1" type="ORF">BO95DRAFT_434872</name>
</gene>
<proteinExistence type="predicted"/>
<evidence type="ECO:0000313" key="2">
    <source>
        <dbReference type="Proteomes" id="UP000249057"/>
    </source>
</evidence>
<accession>A0ACD1FZI0</accession>
<reference evidence="1" key="1">
    <citation type="submission" date="2018-02" db="EMBL/GenBank/DDBJ databases">
        <title>The genomes of Aspergillus section Nigri reveals drivers in fungal speciation.</title>
        <authorList>
            <consortium name="DOE Joint Genome Institute"/>
            <person name="Vesth T.C."/>
            <person name="Nybo J."/>
            <person name="Theobald S."/>
            <person name="Brandl J."/>
            <person name="Frisvad J.C."/>
            <person name="Nielsen K.F."/>
            <person name="Lyhne E.K."/>
            <person name="Kogle M.E."/>
            <person name="Kuo A."/>
            <person name="Riley R."/>
            <person name="Clum A."/>
            <person name="Nolan M."/>
            <person name="Lipzen A."/>
            <person name="Salamov A."/>
            <person name="Henrissat B."/>
            <person name="Wiebenga A."/>
            <person name="De vries R.P."/>
            <person name="Grigoriev I.V."/>
            <person name="Mortensen U.H."/>
            <person name="Andersen M.R."/>
            <person name="Baker S.E."/>
        </authorList>
    </citation>
    <scope>NUCLEOTIDE SEQUENCE</scope>
    <source>
        <strain evidence="1">CBS 621.78</strain>
    </source>
</reference>
<sequence>MCRPTEKPLLLSVHQNTCYTSRFTIAASDNLSECARMAFAFTCLTEGGGRKKGKASGSCWHRELVNLAVSALVGLPRLSTLNREATQSLNQLVVAGKALYVPGCKRHSGLGSVVSKANQSVSKKQECKGFAPWGRENKSANEENRSIANRPGTKNPVAQDRENQDVPPCDTHERGRGRGRVRAPSSGKDQHETPYTTITGVALPCIRDKAPRMAFPASDAARVEKSGVDYRRP</sequence>
<evidence type="ECO:0000313" key="1">
    <source>
        <dbReference type="EMBL" id="RAH42385.1"/>
    </source>
</evidence>